<dbReference type="SMART" id="SM00646">
    <property type="entry name" value="Ami_3"/>
    <property type="match status" value="2"/>
</dbReference>
<dbReference type="Pfam" id="PF07532">
    <property type="entry name" value="Big_4"/>
    <property type="match status" value="2"/>
</dbReference>
<proteinExistence type="predicted"/>
<dbReference type="GO" id="GO:0008745">
    <property type="term" value="F:N-acetylmuramoyl-L-alanine amidase activity"/>
    <property type="evidence" value="ECO:0007669"/>
    <property type="project" value="UniProtKB-EC"/>
</dbReference>
<dbReference type="Gene3D" id="2.60.40.10">
    <property type="entry name" value="Immunoglobulins"/>
    <property type="match status" value="1"/>
</dbReference>
<dbReference type="InterPro" id="IPR014755">
    <property type="entry name" value="Cu-Rt/internalin_Ig-like"/>
</dbReference>
<evidence type="ECO:0000313" key="4">
    <source>
        <dbReference type="EMBL" id="MCY6959216.1"/>
    </source>
</evidence>
<protein>
    <submittedName>
        <fullName evidence="4">N-acetylmuramoyl-L-alanine amidase</fullName>
        <ecNumber evidence="4">3.5.1.28</ecNumber>
    </submittedName>
</protein>
<feature type="domain" description="MurNAc-LAA" evidence="3">
    <location>
        <begin position="548"/>
        <end position="659"/>
    </location>
</feature>
<sequence>MRTWRKFLAYTIIFILFIGVDIPPNVFAATSLNITDKVNVDVNKIWTVKFNNELDKSTIDGSDNILILDDKGSKVNIKIEYQDNKTLLISPVNNYEYGKIYTLVVKDTVKSKSGKGMKETIQMKFTTKTSNATIKTIEDITQILYKSEKYSLPSVVKAIMNDNTEQNVSVKWDNTYIDTSKPGTYYYKGTVSGYDKLVNLKIVVSTSSGVDLSRITKVCIDAASASNLQVLTGPTGVKDKDVNLGIASKLGKLLENKGIKVTYTRQSDSVPWSQSEDVLNRDKIANDSQSEVLVSIRSNYYSSLTAEGMETYYLGTDSKGSTLAQQVQKNIISKTNAKDRGAKEVGESHIKFLQEFNGVGILVYGGFISNTNEEKLLNDSLYQDKIAQGIADSINASSGNTITSVKDISANVIEGNSYSLPTKVTAIDDKNNSLQADVIWEVNSVDTSKVGTYVIKGRVNGYSKLITLTLTVSPKPTAKYKICIDPGHGGYDSGAIGPGGTKEKDVVLQVSLKLGQILVNNGIDVVYTRTSDNVPWPANKSEELKMRCDISDKAKANYFVSVHANSVDGSPSTSGIETLYGDNRTDGIPLATNIQNEMVATMGGKDRGLKERAVYVVKWTDAPSALVELEFLSNPDKEKLLKTPEYQQKCAEAIARGIMKTLK</sequence>
<evidence type="ECO:0000256" key="2">
    <source>
        <dbReference type="ARBA" id="ARBA00022801"/>
    </source>
</evidence>
<dbReference type="Pfam" id="PF13205">
    <property type="entry name" value="Big_5"/>
    <property type="match status" value="1"/>
</dbReference>
<evidence type="ECO:0000313" key="5">
    <source>
        <dbReference type="Proteomes" id="UP001144612"/>
    </source>
</evidence>
<reference evidence="4" key="1">
    <citation type="submission" date="2022-12" db="EMBL/GenBank/DDBJ databases">
        <title>Clostridium sp. nov., isolated from industrial wastewater.</title>
        <authorList>
            <person name="Jiayan W."/>
        </authorList>
    </citation>
    <scope>NUCLEOTIDE SEQUENCE</scope>
    <source>
        <strain evidence="4">ZC22-4</strain>
    </source>
</reference>
<dbReference type="RefSeq" id="WP_268061639.1">
    <property type="nucleotide sequence ID" value="NZ_JAPQFJ010000011.1"/>
</dbReference>
<dbReference type="Proteomes" id="UP001144612">
    <property type="component" value="Unassembled WGS sequence"/>
</dbReference>
<gene>
    <name evidence="4" type="ORF">OW729_11430</name>
</gene>
<dbReference type="SUPFAM" id="SSF53187">
    <property type="entry name" value="Zn-dependent exopeptidases"/>
    <property type="match status" value="2"/>
</dbReference>
<dbReference type="InterPro" id="IPR011081">
    <property type="entry name" value="Big_4"/>
</dbReference>
<evidence type="ECO:0000259" key="3">
    <source>
        <dbReference type="SMART" id="SM00646"/>
    </source>
</evidence>
<dbReference type="InterPro" id="IPR050695">
    <property type="entry name" value="N-acetylmuramoyl_amidase_3"/>
</dbReference>
<dbReference type="Gene3D" id="3.40.630.40">
    <property type="entry name" value="Zn-dependent exopeptidases"/>
    <property type="match status" value="2"/>
</dbReference>
<dbReference type="PANTHER" id="PTHR30404:SF0">
    <property type="entry name" value="N-ACETYLMURAMOYL-L-ALANINE AMIDASE AMIC"/>
    <property type="match status" value="1"/>
</dbReference>
<evidence type="ECO:0000256" key="1">
    <source>
        <dbReference type="ARBA" id="ARBA00022729"/>
    </source>
</evidence>
<comment type="caution">
    <text evidence="4">The sequence shown here is derived from an EMBL/GenBank/DDBJ whole genome shotgun (WGS) entry which is preliminary data.</text>
</comment>
<accession>A0ABT4DA77</accession>
<dbReference type="Gene3D" id="2.60.40.1220">
    <property type="match status" value="1"/>
</dbReference>
<dbReference type="Pfam" id="PF01520">
    <property type="entry name" value="Amidase_3"/>
    <property type="match status" value="2"/>
</dbReference>
<dbReference type="EMBL" id="JAPQFJ010000011">
    <property type="protein sequence ID" value="MCY6959216.1"/>
    <property type="molecule type" value="Genomic_DNA"/>
</dbReference>
<dbReference type="PANTHER" id="PTHR30404">
    <property type="entry name" value="N-ACETYLMURAMOYL-L-ALANINE AMIDASE"/>
    <property type="match status" value="1"/>
</dbReference>
<dbReference type="EC" id="3.5.1.28" evidence="4"/>
<dbReference type="InterPro" id="IPR032812">
    <property type="entry name" value="SbsA_Ig"/>
</dbReference>
<keyword evidence="1" id="KW-0732">Signal</keyword>
<name>A0ABT4DA77_9CLOT</name>
<keyword evidence="5" id="KW-1185">Reference proteome</keyword>
<dbReference type="InterPro" id="IPR013783">
    <property type="entry name" value="Ig-like_fold"/>
</dbReference>
<dbReference type="InterPro" id="IPR002508">
    <property type="entry name" value="MurNAc-LAA_cat"/>
</dbReference>
<keyword evidence="2 4" id="KW-0378">Hydrolase</keyword>
<dbReference type="CDD" id="cd02696">
    <property type="entry name" value="MurNAc-LAA"/>
    <property type="match status" value="2"/>
</dbReference>
<organism evidence="4 5">
    <name type="scientific">Clostridium brassicae</name>
    <dbReference type="NCBI Taxonomy" id="2999072"/>
    <lineage>
        <taxon>Bacteria</taxon>
        <taxon>Bacillati</taxon>
        <taxon>Bacillota</taxon>
        <taxon>Clostridia</taxon>
        <taxon>Eubacteriales</taxon>
        <taxon>Clostridiaceae</taxon>
        <taxon>Clostridium</taxon>
    </lineage>
</organism>
<feature type="domain" description="MurNAc-LAA" evidence="3">
    <location>
        <begin position="282"/>
        <end position="395"/>
    </location>
</feature>